<dbReference type="InterPro" id="IPR015422">
    <property type="entry name" value="PyrdxlP-dep_Trfase_small"/>
</dbReference>
<comment type="caution">
    <text evidence="4">The sequence shown here is derived from an EMBL/GenBank/DDBJ whole genome shotgun (WGS) entry which is preliminary data.</text>
</comment>
<gene>
    <name evidence="4" type="ORF">IAA66_02320</name>
</gene>
<dbReference type="CDD" id="cd00609">
    <property type="entry name" value="AAT_like"/>
    <property type="match status" value="1"/>
</dbReference>
<dbReference type="GO" id="GO:0030170">
    <property type="term" value="F:pyridoxal phosphate binding"/>
    <property type="evidence" value="ECO:0007669"/>
    <property type="project" value="InterPro"/>
</dbReference>
<evidence type="ECO:0000259" key="3">
    <source>
        <dbReference type="Pfam" id="PF00155"/>
    </source>
</evidence>
<reference evidence="4" key="2">
    <citation type="journal article" date="2021" name="PeerJ">
        <title>Extensive microbial diversity within the chicken gut microbiome revealed by metagenomics and culture.</title>
        <authorList>
            <person name="Gilroy R."/>
            <person name="Ravi A."/>
            <person name="Getino M."/>
            <person name="Pursley I."/>
            <person name="Horton D.L."/>
            <person name="Alikhan N.F."/>
            <person name="Baker D."/>
            <person name="Gharbi K."/>
            <person name="Hall N."/>
            <person name="Watson M."/>
            <person name="Adriaenssens E.M."/>
            <person name="Foster-Nyarko E."/>
            <person name="Jarju S."/>
            <person name="Secka A."/>
            <person name="Antonio M."/>
            <person name="Oren A."/>
            <person name="Chaudhuri R.R."/>
            <person name="La Ragione R."/>
            <person name="Hildebrand F."/>
            <person name="Pallen M.J."/>
        </authorList>
    </citation>
    <scope>NUCLEOTIDE SEQUENCE</scope>
    <source>
        <strain evidence="4">ChiHile30-977</strain>
    </source>
</reference>
<dbReference type="Gene3D" id="3.40.640.10">
    <property type="entry name" value="Type I PLP-dependent aspartate aminotransferase-like (Major domain)"/>
    <property type="match status" value="1"/>
</dbReference>
<evidence type="ECO:0000313" key="4">
    <source>
        <dbReference type="EMBL" id="HIQ62405.1"/>
    </source>
</evidence>
<keyword evidence="4" id="KW-0032">Aminotransferase</keyword>
<keyword evidence="2" id="KW-0663">Pyridoxal phosphate</keyword>
<dbReference type="GO" id="GO:0008483">
    <property type="term" value="F:transaminase activity"/>
    <property type="evidence" value="ECO:0007669"/>
    <property type="project" value="UniProtKB-KW"/>
</dbReference>
<reference evidence="4" key="1">
    <citation type="submission" date="2020-10" db="EMBL/GenBank/DDBJ databases">
        <authorList>
            <person name="Gilroy R."/>
        </authorList>
    </citation>
    <scope>NUCLEOTIDE SEQUENCE</scope>
    <source>
        <strain evidence="4">ChiHile30-977</strain>
    </source>
</reference>
<dbReference type="EMBL" id="DVFI01000032">
    <property type="protein sequence ID" value="HIQ62405.1"/>
    <property type="molecule type" value="Genomic_DNA"/>
</dbReference>
<name>A0A9D1CI45_9FIRM</name>
<accession>A0A9D1CI45</accession>
<dbReference type="PANTHER" id="PTHR42885:SF1">
    <property type="entry name" value="THREONINE-PHOSPHATE DECARBOXYLASE"/>
    <property type="match status" value="1"/>
</dbReference>
<dbReference type="InterPro" id="IPR015421">
    <property type="entry name" value="PyrdxlP-dep_Trfase_major"/>
</dbReference>
<comment type="cofactor">
    <cofactor evidence="1">
        <name>pyridoxal 5'-phosphate</name>
        <dbReference type="ChEBI" id="CHEBI:597326"/>
    </cofactor>
</comment>
<sequence length="344" mass="38362">MTHGGNVWQGEGPGAWLDYSANIRPEGMPEWVRQALRRGMESAAYYPEAGMERATRAMAAYLGISPECVLPTAGGISAIELAGRVGRETVVLTPCFCEYEQLSPRPVRKVSLLRGERRIAVPEDMRLPEECLVWLCNPLNPVGCAFSREEVLRLLRRVEDAGGWLAVDEAFIEYCPEHSVADMVERCERLLVAGSLTKILGIPGVRLGYLCAAPRVLEGLRKRQRTWELNCFAEAVACALPEHREEVRSDARENARRRERLREQLEGLGLFVYPSQAAFLLVDLGRDARPVVARLKETGILVRECTDFDGLDDGRHLRLAVKGDENNARLIRALGEVPACGENR</sequence>
<dbReference type="SUPFAM" id="SSF53383">
    <property type="entry name" value="PLP-dependent transferases"/>
    <property type="match status" value="1"/>
</dbReference>
<feature type="domain" description="Aminotransferase class I/classII large" evidence="3">
    <location>
        <begin position="28"/>
        <end position="334"/>
    </location>
</feature>
<proteinExistence type="predicted"/>
<evidence type="ECO:0000256" key="1">
    <source>
        <dbReference type="ARBA" id="ARBA00001933"/>
    </source>
</evidence>
<dbReference type="InterPro" id="IPR004839">
    <property type="entry name" value="Aminotransferase_I/II_large"/>
</dbReference>
<evidence type="ECO:0000313" key="5">
    <source>
        <dbReference type="Proteomes" id="UP000886819"/>
    </source>
</evidence>
<organism evidence="4 5">
    <name type="scientific">Candidatus Avichristensenella intestinipullorum</name>
    <dbReference type="NCBI Taxonomy" id="2840693"/>
    <lineage>
        <taxon>Bacteria</taxon>
        <taxon>Bacillati</taxon>
        <taxon>Bacillota</taxon>
        <taxon>Clostridia</taxon>
        <taxon>Candidatus Avichristensenella</taxon>
    </lineage>
</organism>
<dbReference type="PANTHER" id="PTHR42885">
    <property type="entry name" value="HISTIDINOL-PHOSPHATE AMINOTRANSFERASE-RELATED"/>
    <property type="match status" value="1"/>
</dbReference>
<dbReference type="AlphaFoldDB" id="A0A9D1CI45"/>
<dbReference type="Pfam" id="PF00155">
    <property type="entry name" value="Aminotran_1_2"/>
    <property type="match status" value="1"/>
</dbReference>
<dbReference type="Gene3D" id="3.90.1150.10">
    <property type="entry name" value="Aspartate Aminotransferase, domain 1"/>
    <property type="match status" value="1"/>
</dbReference>
<keyword evidence="4" id="KW-0808">Transferase</keyword>
<evidence type="ECO:0000256" key="2">
    <source>
        <dbReference type="ARBA" id="ARBA00022898"/>
    </source>
</evidence>
<dbReference type="InterPro" id="IPR015424">
    <property type="entry name" value="PyrdxlP-dep_Trfase"/>
</dbReference>
<protein>
    <submittedName>
        <fullName evidence="4">Aminotransferase class I/II-fold pyridoxal phosphate-dependent enzyme</fullName>
    </submittedName>
</protein>
<dbReference type="Proteomes" id="UP000886819">
    <property type="component" value="Unassembled WGS sequence"/>
</dbReference>